<dbReference type="OMA" id="TETHQHM"/>
<organism evidence="2 3">
    <name type="scientific">Symbiodinium microadriaticum</name>
    <name type="common">Dinoflagellate</name>
    <name type="synonym">Zooxanthella microadriatica</name>
    <dbReference type="NCBI Taxonomy" id="2951"/>
    <lineage>
        <taxon>Eukaryota</taxon>
        <taxon>Sar</taxon>
        <taxon>Alveolata</taxon>
        <taxon>Dinophyceae</taxon>
        <taxon>Suessiales</taxon>
        <taxon>Symbiodiniaceae</taxon>
        <taxon>Symbiodinium</taxon>
    </lineage>
</organism>
<feature type="compositionally biased region" description="Low complexity" evidence="1">
    <location>
        <begin position="232"/>
        <end position="241"/>
    </location>
</feature>
<dbReference type="EMBL" id="LSRX01000483">
    <property type="protein sequence ID" value="OLP96034.1"/>
    <property type="molecule type" value="Genomic_DNA"/>
</dbReference>
<name>A0A1Q9DLH5_SYMMI</name>
<comment type="caution">
    <text evidence="2">The sequence shown here is derived from an EMBL/GenBank/DDBJ whole genome shotgun (WGS) entry which is preliminary data.</text>
</comment>
<gene>
    <name evidence="2" type="ORF">AK812_SmicGene21830</name>
</gene>
<dbReference type="AlphaFoldDB" id="A0A1Q9DLH5"/>
<reference evidence="2 3" key="1">
    <citation type="submission" date="2016-02" db="EMBL/GenBank/DDBJ databases">
        <title>Genome analysis of coral dinoflagellate symbionts highlights evolutionary adaptations to a symbiotic lifestyle.</title>
        <authorList>
            <person name="Aranda M."/>
            <person name="Li Y."/>
            <person name="Liew Y.J."/>
            <person name="Baumgarten S."/>
            <person name="Simakov O."/>
            <person name="Wilson M."/>
            <person name="Piel J."/>
            <person name="Ashoor H."/>
            <person name="Bougouffa S."/>
            <person name="Bajic V.B."/>
            <person name="Ryu T."/>
            <person name="Ravasi T."/>
            <person name="Bayer T."/>
            <person name="Micklem G."/>
            <person name="Kim H."/>
            <person name="Bhak J."/>
            <person name="Lajeunesse T.C."/>
            <person name="Voolstra C.R."/>
        </authorList>
    </citation>
    <scope>NUCLEOTIDE SEQUENCE [LARGE SCALE GENOMIC DNA]</scope>
    <source>
        <strain evidence="2 3">CCMP2467</strain>
    </source>
</reference>
<protein>
    <submittedName>
        <fullName evidence="2">Uncharacterized protein</fullName>
    </submittedName>
</protein>
<evidence type="ECO:0000256" key="1">
    <source>
        <dbReference type="SAM" id="MobiDB-lite"/>
    </source>
</evidence>
<dbReference type="OrthoDB" id="409590at2759"/>
<keyword evidence="3" id="KW-1185">Reference proteome</keyword>
<evidence type="ECO:0000313" key="2">
    <source>
        <dbReference type="EMBL" id="OLP96034.1"/>
    </source>
</evidence>
<accession>A0A1Q9DLH5</accession>
<feature type="region of interest" description="Disordered" evidence="1">
    <location>
        <begin position="211"/>
        <end position="247"/>
    </location>
</feature>
<proteinExistence type="predicted"/>
<dbReference type="Proteomes" id="UP000186817">
    <property type="component" value="Unassembled WGS sequence"/>
</dbReference>
<evidence type="ECO:0000313" key="3">
    <source>
        <dbReference type="Proteomes" id="UP000186817"/>
    </source>
</evidence>
<sequence length="325" mass="36255">MLNAPTSSERALAEDQITLPFVHQKGFDFEAMFSMMVLGFCTGTKLSFARVCVGTYQDSLGDAGLDLSCRGAALEPKTDGRWQMEQWCRRTVLAQTCRGPKSAGSLCDSVGCRAQAPMTNPSGLAPQAICVNTVAPLFPRGKDHQQTAGEWHDVRGGGRLVRDVQVYPRHIRETETHQHMHRTAAVKHHLRKMADRHEMLSTYEHDFGFMTRPKPRDFSEVPARTQRNLSEPPSRASSARSQAGWTGEYGIDSTTHPQFAKTESKLQGFQSSAPLRLSVAGWGDCRWSPKTHPNMIMGMTQKRITLQQTTNIMNLRAPDLPFVSR</sequence>